<keyword evidence="4" id="KW-0547">Nucleotide-binding</keyword>
<dbReference type="Proteomes" id="UP000345527">
    <property type="component" value="Unassembled WGS sequence"/>
</dbReference>
<dbReference type="PANTHER" id="PTHR33295:SF7">
    <property type="entry name" value="ATPASE"/>
    <property type="match status" value="1"/>
</dbReference>
<accession>A0A5J5E5C7</accession>
<dbReference type="PANTHER" id="PTHR33295">
    <property type="entry name" value="ATPASE"/>
    <property type="match status" value="1"/>
</dbReference>
<reference evidence="5 6" key="1">
    <citation type="journal article" date="2019" name="Syst. Appl. Microbiol.">
        <title>Characterization of Bifidobacterium species in feaces of the Egyptian fruit bat: Description of B. vespertilionis sp. nov. and B. rousetti sp. nov.</title>
        <authorList>
            <person name="Modesto M."/>
            <person name="Satti M."/>
            <person name="Watanabe K."/>
            <person name="Puglisi E."/>
            <person name="Morelli L."/>
            <person name="Huang C.-H."/>
            <person name="Liou J.-S."/>
            <person name="Miyashita M."/>
            <person name="Tamura T."/>
            <person name="Saito S."/>
            <person name="Mori K."/>
            <person name="Huang L."/>
            <person name="Sciavilla P."/>
            <person name="Sandri C."/>
            <person name="Spiezio C."/>
            <person name="Vitali F."/>
            <person name="Cavalieri D."/>
            <person name="Perpetuini G."/>
            <person name="Tofalo R."/>
            <person name="Bonetti A."/>
            <person name="Arita M."/>
            <person name="Mattarelli P."/>
        </authorList>
    </citation>
    <scope>NUCLEOTIDE SEQUENCE [LARGE SCALE GENOMIC DNA]</scope>
    <source>
        <strain evidence="3 6">RST16</strain>
        <strain evidence="4 5">RST8</strain>
    </source>
</reference>
<dbReference type="SUPFAM" id="SSF52540">
    <property type="entry name" value="P-loop containing nucleoside triphosphate hydrolases"/>
    <property type="match status" value="1"/>
</dbReference>
<dbReference type="RefSeq" id="WP_150353437.1">
    <property type="nucleotide sequence ID" value="NZ_RZNZ01000004.1"/>
</dbReference>
<dbReference type="InterPro" id="IPR027417">
    <property type="entry name" value="P-loop_NTPase"/>
</dbReference>
<gene>
    <name evidence="4" type="ORF">EM848_02555</name>
    <name evidence="3" type="ORF">EMO90_04535</name>
</gene>
<comment type="caution">
    <text evidence="4">The sequence shown here is derived from an EMBL/GenBank/DDBJ whole genome shotgun (WGS) entry which is preliminary data.</text>
</comment>
<dbReference type="EMBL" id="RZNZ01000004">
    <property type="protein sequence ID" value="KAA8821422.1"/>
    <property type="molecule type" value="Genomic_DNA"/>
</dbReference>
<feature type="domain" description="DUF4143" evidence="2">
    <location>
        <begin position="229"/>
        <end position="391"/>
    </location>
</feature>
<evidence type="ECO:0000259" key="1">
    <source>
        <dbReference type="Pfam" id="PF13173"/>
    </source>
</evidence>
<evidence type="ECO:0000313" key="3">
    <source>
        <dbReference type="EMBL" id="KAA8821422.1"/>
    </source>
</evidence>
<keyword evidence="4" id="KW-0067">ATP-binding</keyword>
<feature type="domain" description="AAA" evidence="1">
    <location>
        <begin position="18"/>
        <end position="153"/>
    </location>
</feature>
<sequence>MHRHIDARLDAWRQSSRRKPLVLLGARQVGKTYAITHFAQRGFDDMAYVDFSRDPRAAAIFDNSIAPANIVRGLELLLRKPIDPERTLIVFDEVQLCEQALTSLKYFCEDAPQYHVIAAGSLLGVRVNRSRYSFPVGKIDMMTLHPMDFEEYLWARNDQRLADAIRQACEQPSHPFVFHDRSMDAMREYMLVGGMPEAVDVYMNERESPLDALDSARTVQRNIITAYTADMAKYTTARETQRVVEAWNSIPRQLARENHKFQYKAIKSGGRANAYQGALSWLVSAGIVTRLTQVSDPIAPLKSFEDPSAFKIYLADTGLLSCLYDAVPEDLLPMDNKVAAFRGGLNENVVLQQLTARDAHPYYWGTTSKAEVEFVARDHHGDVIPIEVKSGRNVTARSLSTYRDKYHPPYVVRISAKNFGEDNGFRSLPLYAAWVLGAQLR</sequence>
<protein>
    <submittedName>
        <fullName evidence="4">ATP-binding protein</fullName>
    </submittedName>
</protein>
<evidence type="ECO:0000313" key="6">
    <source>
        <dbReference type="Proteomes" id="UP000374630"/>
    </source>
</evidence>
<dbReference type="Pfam" id="PF13173">
    <property type="entry name" value="AAA_14"/>
    <property type="match status" value="1"/>
</dbReference>
<dbReference type="InterPro" id="IPR025420">
    <property type="entry name" value="DUF4143"/>
</dbReference>
<keyword evidence="6" id="KW-1185">Reference proteome</keyword>
<organism evidence="4 5">
    <name type="scientific">Bifidobacterium vespertilionis</name>
    <dbReference type="NCBI Taxonomy" id="2562524"/>
    <lineage>
        <taxon>Bacteria</taxon>
        <taxon>Bacillati</taxon>
        <taxon>Actinomycetota</taxon>
        <taxon>Actinomycetes</taxon>
        <taxon>Bifidobacteriales</taxon>
        <taxon>Bifidobacteriaceae</taxon>
        <taxon>Bifidobacterium</taxon>
    </lineage>
</organism>
<evidence type="ECO:0000259" key="2">
    <source>
        <dbReference type="Pfam" id="PF13635"/>
    </source>
</evidence>
<dbReference type="OrthoDB" id="9804306at2"/>
<evidence type="ECO:0000313" key="5">
    <source>
        <dbReference type="Proteomes" id="UP000345527"/>
    </source>
</evidence>
<dbReference type="GO" id="GO:0005524">
    <property type="term" value="F:ATP binding"/>
    <property type="evidence" value="ECO:0007669"/>
    <property type="project" value="UniProtKB-KW"/>
</dbReference>
<name>A0A5J5E5C7_9BIFI</name>
<dbReference type="AlphaFoldDB" id="A0A5J5E5C7"/>
<proteinExistence type="predicted"/>
<dbReference type="InterPro" id="IPR041682">
    <property type="entry name" value="AAA_14"/>
</dbReference>
<dbReference type="EMBL" id="RZOA01000003">
    <property type="protein sequence ID" value="KAA8824367.1"/>
    <property type="molecule type" value="Genomic_DNA"/>
</dbReference>
<dbReference type="Pfam" id="PF13635">
    <property type="entry name" value="DUF4143"/>
    <property type="match status" value="1"/>
</dbReference>
<evidence type="ECO:0000313" key="4">
    <source>
        <dbReference type="EMBL" id="KAA8824367.1"/>
    </source>
</evidence>
<dbReference type="Proteomes" id="UP000374630">
    <property type="component" value="Unassembled WGS sequence"/>
</dbReference>